<proteinExistence type="predicted"/>
<feature type="transmembrane region" description="Helical" evidence="1">
    <location>
        <begin position="85"/>
        <end position="107"/>
    </location>
</feature>
<dbReference type="Proteomes" id="UP000467132">
    <property type="component" value="Unassembled WGS sequence"/>
</dbReference>
<comment type="caution">
    <text evidence="2">The sequence shown here is derived from an EMBL/GenBank/DDBJ whole genome shotgun (WGS) entry which is preliminary data.</text>
</comment>
<gene>
    <name evidence="2" type="ORF">D3Z33_01615</name>
</gene>
<keyword evidence="3" id="KW-1185">Reference proteome</keyword>
<organism evidence="2 3">
    <name type="scientific">Senegalia massiliensis</name>
    <dbReference type="NCBI Taxonomy" id="1720316"/>
    <lineage>
        <taxon>Bacteria</taxon>
        <taxon>Bacillati</taxon>
        <taxon>Bacillota</taxon>
        <taxon>Clostridia</taxon>
        <taxon>Eubacteriales</taxon>
        <taxon>Clostridiaceae</taxon>
        <taxon>Senegalia</taxon>
    </lineage>
</organism>
<feature type="transmembrane region" description="Helical" evidence="1">
    <location>
        <begin position="31"/>
        <end position="49"/>
    </location>
</feature>
<evidence type="ECO:0000313" key="3">
    <source>
        <dbReference type="Proteomes" id="UP000467132"/>
    </source>
</evidence>
<keyword evidence="1" id="KW-0472">Membrane</keyword>
<keyword evidence="1" id="KW-0812">Transmembrane</keyword>
<dbReference type="EMBL" id="QXXA01000003">
    <property type="protein sequence ID" value="NBI05548.1"/>
    <property type="molecule type" value="Genomic_DNA"/>
</dbReference>
<protein>
    <recommendedName>
        <fullName evidence="4">DUF3899 domain-containing protein</fullName>
    </recommendedName>
</protein>
<dbReference type="AlphaFoldDB" id="A0A845QWK9"/>
<reference evidence="2 3" key="1">
    <citation type="submission" date="2018-08" db="EMBL/GenBank/DDBJ databases">
        <title>Murine metabolic-syndrome-specific gut microbial biobank.</title>
        <authorList>
            <person name="Liu C."/>
        </authorList>
    </citation>
    <scope>NUCLEOTIDE SEQUENCE [LARGE SCALE GENOMIC DNA]</scope>
    <source>
        <strain evidence="2 3">583</strain>
    </source>
</reference>
<sequence>MKKYGALIGLSSLSLIEFIFYLNSGRDDLESFFLIWAIVWLSIILFGLVNNFQNNNTYNTASPMGNPYDFLVNSRLKVKSKTSKISFTLVLMLIFLFGLNLLGYLIFM</sequence>
<accession>A0A845QWK9</accession>
<keyword evidence="1" id="KW-1133">Transmembrane helix</keyword>
<name>A0A845QWK9_9CLOT</name>
<feature type="transmembrane region" description="Helical" evidence="1">
    <location>
        <begin position="7"/>
        <end position="25"/>
    </location>
</feature>
<evidence type="ECO:0008006" key="4">
    <source>
        <dbReference type="Google" id="ProtNLM"/>
    </source>
</evidence>
<evidence type="ECO:0000256" key="1">
    <source>
        <dbReference type="SAM" id="Phobius"/>
    </source>
</evidence>
<dbReference type="RefSeq" id="WP_160196056.1">
    <property type="nucleotide sequence ID" value="NZ_QXXA01000003.1"/>
</dbReference>
<evidence type="ECO:0000313" key="2">
    <source>
        <dbReference type="EMBL" id="NBI05548.1"/>
    </source>
</evidence>